<evidence type="ECO:0000313" key="1">
    <source>
        <dbReference type="EMBL" id="MDW9254377.1"/>
    </source>
</evidence>
<reference evidence="1" key="1">
    <citation type="submission" date="2018-08" db="EMBL/GenBank/DDBJ databases">
        <title>Identification of Burkholderia cepacia strains that express a Burkholderia pseudomallei-like capsular polysaccharide.</title>
        <authorList>
            <person name="Burtnick M.N."/>
            <person name="Vongsouvath M."/>
            <person name="Newton P."/>
            <person name="Wuthiekanun V."/>
            <person name="Limmathurotsakul D."/>
            <person name="Brett P.J."/>
            <person name="Chantratita N."/>
            <person name="Dance D.A."/>
        </authorList>
    </citation>
    <scope>NUCLEOTIDE SEQUENCE</scope>
    <source>
        <strain evidence="1">SBXCC001</strain>
    </source>
</reference>
<proteinExistence type="predicted"/>
<gene>
    <name evidence="1" type="ORF">C7S16_3849</name>
</gene>
<dbReference type="AlphaFoldDB" id="A0AAW9CVC4"/>
<sequence>MRVRGLRIARRVGRRRAINLRLASFLLPPYNRTHHVVPL</sequence>
<dbReference type="EMBL" id="QXCT01000002">
    <property type="protein sequence ID" value="MDW9254377.1"/>
    <property type="molecule type" value="Genomic_DNA"/>
</dbReference>
<evidence type="ECO:0000313" key="2">
    <source>
        <dbReference type="Proteomes" id="UP001272137"/>
    </source>
</evidence>
<name>A0AAW9CVC4_BURTH</name>
<protein>
    <submittedName>
        <fullName evidence="1">Uncharacterized protein</fullName>
    </submittedName>
</protein>
<organism evidence="1 2">
    <name type="scientific">Burkholderia thailandensis</name>
    <dbReference type="NCBI Taxonomy" id="57975"/>
    <lineage>
        <taxon>Bacteria</taxon>
        <taxon>Pseudomonadati</taxon>
        <taxon>Pseudomonadota</taxon>
        <taxon>Betaproteobacteria</taxon>
        <taxon>Burkholderiales</taxon>
        <taxon>Burkholderiaceae</taxon>
        <taxon>Burkholderia</taxon>
        <taxon>pseudomallei group</taxon>
    </lineage>
</organism>
<accession>A0AAW9CVC4</accession>
<dbReference type="Proteomes" id="UP001272137">
    <property type="component" value="Unassembled WGS sequence"/>
</dbReference>
<comment type="caution">
    <text evidence="1">The sequence shown here is derived from an EMBL/GenBank/DDBJ whole genome shotgun (WGS) entry which is preliminary data.</text>
</comment>